<evidence type="ECO:0000313" key="20">
    <source>
        <dbReference type="EMBL" id="KAK9170135.1"/>
    </source>
</evidence>
<comment type="similarity">
    <text evidence="3 16">Belongs to the lipoxygenase family.</text>
</comment>
<feature type="compositionally biased region" description="Basic and acidic residues" evidence="18">
    <location>
        <begin position="240"/>
        <end position="251"/>
    </location>
</feature>
<evidence type="ECO:0000256" key="5">
    <source>
        <dbReference type="ARBA" id="ARBA00022528"/>
    </source>
</evidence>
<dbReference type="InterPro" id="IPR000907">
    <property type="entry name" value="LipOase"/>
</dbReference>
<dbReference type="InterPro" id="IPR013819">
    <property type="entry name" value="LipOase_C"/>
</dbReference>
<dbReference type="GO" id="GO:0046872">
    <property type="term" value="F:metal ion binding"/>
    <property type="evidence" value="ECO:0007669"/>
    <property type="project" value="UniProtKB-UniRule"/>
</dbReference>
<keyword evidence="21" id="KW-1185">Reference proteome</keyword>
<dbReference type="FunFam" id="1.20.245.10:FF:000002">
    <property type="entry name" value="Lipoxygenase"/>
    <property type="match status" value="1"/>
</dbReference>
<dbReference type="FunFam" id="3.10.450.60:FF:000005">
    <property type="entry name" value="Lipoxygenase"/>
    <property type="match status" value="1"/>
</dbReference>
<dbReference type="PROSITE" id="PS00081">
    <property type="entry name" value="LIPOXYGENASE_2"/>
    <property type="match status" value="1"/>
</dbReference>
<evidence type="ECO:0000259" key="19">
    <source>
        <dbReference type="PROSITE" id="PS51393"/>
    </source>
</evidence>
<dbReference type="SUPFAM" id="SSF49723">
    <property type="entry name" value="Lipase/lipooxygenase domain (PLAT/LH2 domain)"/>
    <property type="match status" value="1"/>
</dbReference>
<keyword evidence="7 16" id="KW-0479">Metal-binding</keyword>
<dbReference type="AlphaFoldDB" id="A0AAP0LG72"/>
<evidence type="ECO:0000256" key="12">
    <source>
        <dbReference type="ARBA" id="ARBA00023002"/>
    </source>
</evidence>
<dbReference type="Gene3D" id="2.60.60.20">
    <property type="entry name" value="PLAT/LH2 domain"/>
    <property type="match status" value="1"/>
</dbReference>
<keyword evidence="5" id="KW-0150">Chloroplast</keyword>
<evidence type="ECO:0000256" key="3">
    <source>
        <dbReference type="ARBA" id="ARBA00009419"/>
    </source>
</evidence>
<keyword evidence="12 16" id="KW-0560">Oxidoreductase</keyword>
<keyword evidence="13 16" id="KW-0408">Iron</keyword>
<evidence type="ECO:0000256" key="8">
    <source>
        <dbReference type="ARBA" id="ARBA00022767"/>
    </source>
</evidence>
<dbReference type="GO" id="GO:0034440">
    <property type="term" value="P:lipid oxidation"/>
    <property type="evidence" value="ECO:0007669"/>
    <property type="project" value="InterPro"/>
</dbReference>
<keyword evidence="6" id="KW-0934">Plastid</keyword>
<dbReference type="Gene3D" id="4.10.372.10">
    <property type="entry name" value="Lipoxygenase-1, Domain 3"/>
    <property type="match status" value="1"/>
</dbReference>
<organism evidence="20 21">
    <name type="scientific">Stephania yunnanensis</name>
    <dbReference type="NCBI Taxonomy" id="152371"/>
    <lineage>
        <taxon>Eukaryota</taxon>
        <taxon>Viridiplantae</taxon>
        <taxon>Streptophyta</taxon>
        <taxon>Embryophyta</taxon>
        <taxon>Tracheophyta</taxon>
        <taxon>Spermatophyta</taxon>
        <taxon>Magnoliopsida</taxon>
        <taxon>Ranunculales</taxon>
        <taxon>Menispermaceae</taxon>
        <taxon>Menispermoideae</taxon>
        <taxon>Cissampelideae</taxon>
        <taxon>Stephania</taxon>
    </lineage>
</organism>
<accession>A0AAP0LG72</accession>
<gene>
    <name evidence="20" type="ORF">Syun_002275</name>
</gene>
<comment type="subcellular location">
    <subcellularLocation>
        <location evidence="2">Plastid</location>
        <location evidence="2">Chloroplast</location>
    </subcellularLocation>
</comment>
<keyword evidence="4 17" id="KW-0444">Lipid biosynthesis</keyword>
<feature type="compositionally biased region" description="Basic and acidic residues" evidence="18">
    <location>
        <begin position="181"/>
        <end position="191"/>
    </location>
</feature>
<sequence>MSIINPTTAHQLHSHAEPSRALLAAPKAAFSAHARPSISLLKPSPSSVDQFFRATKLGSSHVVRRARFGGNAIKASIATTSETTVTVKAVVTVQTTFSGTLSNVGVSRGLDDIADLFGKSLLLELVSSDLDPNSEKEKTLTAYAHRGKEADDELQFEATFKVSEAFGESYLPSQTPSGLKQLREKDLENQRGDGTGQRKASDRIYDYDTYNDLGSPDVSDDKARPVLGGLDRPYPRRCRTGRDPSKKDPLSESRSLNVYLPRDEAFSEVKTMQFSTKTVRSVAHALIPSIETFLVDAALGFPHFTAIDTLFNEGIKLPNVDGVFFKTLLPRMVKAVSEGGDSLLLFEIPEMFDRDKFSWFKDEEFGRQTLAGLNPFSIKLVTELPLKSQLDPKIYGPPESLITEELIEQEIKGVMTAQEALKNKRLFILDYHDLLLPYVNKVRSLKGTTLYGSRTLFFLTDSGTLRPIAIELTRPPSADKPQWKHVYIYDCDATTSWLWKFAKAHVCAHDAGYHQLVVHWLRTHCCTEPYIIAANRQLSAMHPVYRLLHPHFRYTMEINALARELLINAGGIIESSFSPGKYSIELSSVAYDQEWRFDMEALPADLIRRGMAVEDPTAEHGLKLVIEDYPFANDGLVLWDTIKTWVTDYVNHYYPEPTLIANDAELHAWWTEVRTKGHGDKKDEPWWPVLNTQEDLIQVLSTIIWVTSGHHAAVNFGQYLYGGYFPNRPTLIRANMPNEHPDEVLYKNFIEKPESVLLESFPSQIQATKVMAILDVLSSHSPDEEYLGGQSEPAWAADPVIKAAYERYAGRLLELEGIIDARNVDPKLLNRTGAGVVPYQLLKPSSKSGVTGMGVPNSHKLFKLLIFCQFYLFCMWWWVGEGQQGVAGHGFELFDASSTPNPSLPHAHKLNWSSTSGQKVSSAWRSVLEDPSNLQIFFDYYAIAKPPISKEAKHQRRRQELTQTTPDQPLDDEAVYYKVAGDSPKGCVYSLRSLSRKKRRYVDPDASKS</sequence>
<comment type="function">
    <text evidence="17">Plant lipoxygenase may be involved in a number of diverse aspects of plant physiology including growth and development, pest resistance, and senescence or responses to wounding.</text>
</comment>
<dbReference type="InterPro" id="IPR036392">
    <property type="entry name" value="PLAT/LH2_dom_sf"/>
</dbReference>
<evidence type="ECO:0000256" key="17">
    <source>
        <dbReference type="RuleBase" id="RU003975"/>
    </source>
</evidence>
<dbReference type="GO" id="GO:0006633">
    <property type="term" value="P:fatty acid biosynthetic process"/>
    <property type="evidence" value="ECO:0007669"/>
    <property type="project" value="UniProtKB-KW"/>
</dbReference>
<dbReference type="InterPro" id="IPR020834">
    <property type="entry name" value="LipOase_CS"/>
</dbReference>
<proteinExistence type="inferred from homology"/>
<dbReference type="SUPFAM" id="SSF48484">
    <property type="entry name" value="Lipoxigenase"/>
    <property type="match status" value="1"/>
</dbReference>
<dbReference type="PANTHER" id="PTHR11771">
    <property type="entry name" value="LIPOXYGENASE"/>
    <property type="match status" value="1"/>
</dbReference>
<keyword evidence="15 17" id="KW-0275">Fatty acid biosynthesis</keyword>
<dbReference type="Pfam" id="PF00305">
    <property type="entry name" value="Lipoxygenase"/>
    <property type="match status" value="1"/>
</dbReference>
<keyword evidence="14" id="KW-0443">Lipid metabolism</keyword>
<evidence type="ECO:0000256" key="16">
    <source>
        <dbReference type="RuleBase" id="RU003974"/>
    </source>
</evidence>
<dbReference type="InterPro" id="IPR027433">
    <property type="entry name" value="Lipoxygenase_dom_3"/>
</dbReference>
<dbReference type="EMBL" id="JBBNAF010000001">
    <property type="protein sequence ID" value="KAK9170135.1"/>
    <property type="molecule type" value="Genomic_DNA"/>
</dbReference>
<protein>
    <recommendedName>
        <fullName evidence="17">Lipoxygenase</fullName>
        <ecNumber evidence="17">1.13.11.-</ecNumber>
    </recommendedName>
</protein>
<evidence type="ECO:0000256" key="9">
    <source>
        <dbReference type="ARBA" id="ARBA00022832"/>
    </source>
</evidence>
<dbReference type="Gene3D" id="1.20.245.10">
    <property type="entry name" value="Lipoxygenase-1, Domain 5"/>
    <property type="match status" value="1"/>
</dbReference>
<dbReference type="GO" id="GO:0016702">
    <property type="term" value="F:oxidoreductase activity, acting on single donors with incorporation of molecular oxygen, incorporation of two atoms of oxygen"/>
    <property type="evidence" value="ECO:0007669"/>
    <property type="project" value="InterPro"/>
</dbReference>
<dbReference type="Proteomes" id="UP001420932">
    <property type="component" value="Unassembled WGS sequence"/>
</dbReference>
<comment type="cofactor">
    <cofactor evidence="1 16">
        <name>Fe cation</name>
        <dbReference type="ChEBI" id="CHEBI:24875"/>
    </cofactor>
</comment>
<evidence type="ECO:0000256" key="2">
    <source>
        <dbReference type="ARBA" id="ARBA00004229"/>
    </source>
</evidence>
<evidence type="ECO:0000256" key="7">
    <source>
        <dbReference type="ARBA" id="ARBA00022723"/>
    </source>
</evidence>
<evidence type="ECO:0000256" key="4">
    <source>
        <dbReference type="ARBA" id="ARBA00022516"/>
    </source>
</evidence>
<dbReference type="InterPro" id="IPR020833">
    <property type="entry name" value="LipOase_Fe_BS"/>
</dbReference>
<evidence type="ECO:0000256" key="13">
    <source>
        <dbReference type="ARBA" id="ARBA00023004"/>
    </source>
</evidence>
<keyword evidence="8 17" id="KW-0925">Oxylipin biosynthesis</keyword>
<dbReference type="EC" id="1.13.11.-" evidence="17"/>
<dbReference type="GO" id="GO:0009507">
    <property type="term" value="C:chloroplast"/>
    <property type="evidence" value="ECO:0007669"/>
    <property type="project" value="UniProtKB-SubCell"/>
</dbReference>
<evidence type="ECO:0000256" key="10">
    <source>
        <dbReference type="ARBA" id="ARBA00022946"/>
    </source>
</evidence>
<evidence type="ECO:0000313" key="21">
    <source>
        <dbReference type="Proteomes" id="UP001420932"/>
    </source>
</evidence>
<evidence type="ECO:0000256" key="15">
    <source>
        <dbReference type="ARBA" id="ARBA00023160"/>
    </source>
</evidence>
<dbReference type="InterPro" id="IPR036226">
    <property type="entry name" value="LipOase_C_sf"/>
</dbReference>
<reference evidence="20 21" key="1">
    <citation type="submission" date="2024-01" db="EMBL/GenBank/DDBJ databases">
        <title>Genome assemblies of Stephania.</title>
        <authorList>
            <person name="Yang L."/>
        </authorList>
    </citation>
    <scope>NUCLEOTIDE SEQUENCE [LARGE SCALE GENOMIC DNA]</scope>
    <source>
        <strain evidence="20">YNDBR</strain>
        <tissue evidence="20">Leaf</tissue>
    </source>
</reference>
<dbReference type="PROSITE" id="PS51393">
    <property type="entry name" value="LIPOXYGENASE_3"/>
    <property type="match status" value="1"/>
</dbReference>
<dbReference type="FunFam" id="4.10.375.10:FF:000001">
    <property type="entry name" value="Lipoxygenase"/>
    <property type="match status" value="1"/>
</dbReference>
<feature type="domain" description="Lipoxygenase" evidence="19">
    <location>
        <begin position="169"/>
        <end position="861"/>
    </location>
</feature>
<dbReference type="GO" id="GO:0031408">
    <property type="term" value="P:oxylipin biosynthetic process"/>
    <property type="evidence" value="ECO:0007669"/>
    <property type="project" value="UniProtKB-UniRule"/>
</dbReference>
<dbReference type="Gene3D" id="4.10.375.10">
    <property type="entry name" value="Lipoxygenase-1, Domain 2"/>
    <property type="match status" value="1"/>
</dbReference>
<comment type="caution">
    <text evidence="20">The sequence shown here is derived from an EMBL/GenBank/DDBJ whole genome shotgun (WGS) entry which is preliminary data.</text>
</comment>
<comment type="pathway">
    <text evidence="17">Lipid metabolism; oxylipin biosynthesis.</text>
</comment>
<evidence type="ECO:0000256" key="6">
    <source>
        <dbReference type="ARBA" id="ARBA00022640"/>
    </source>
</evidence>
<keyword evidence="9" id="KW-0276">Fatty acid metabolism</keyword>
<dbReference type="Gene3D" id="3.10.450.60">
    <property type="match status" value="1"/>
</dbReference>
<evidence type="ECO:0000256" key="18">
    <source>
        <dbReference type="SAM" id="MobiDB-lite"/>
    </source>
</evidence>
<keyword evidence="10" id="KW-0809">Transit peptide</keyword>
<evidence type="ECO:0000256" key="1">
    <source>
        <dbReference type="ARBA" id="ARBA00001962"/>
    </source>
</evidence>
<dbReference type="PRINTS" id="PR00087">
    <property type="entry name" value="LIPOXYGENASE"/>
</dbReference>
<evidence type="ECO:0000256" key="14">
    <source>
        <dbReference type="ARBA" id="ARBA00023098"/>
    </source>
</evidence>
<name>A0AAP0LG72_9MAGN</name>
<dbReference type="PROSITE" id="PS00711">
    <property type="entry name" value="LIPOXYGENASE_1"/>
    <property type="match status" value="1"/>
</dbReference>
<evidence type="ECO:0000256" key="11">
    <source>
        <dbReference type="ARBA" id="ARBA00022964"/>
    </source>
</evidence>
<keyword evidence="11 16" id="KW-0223">Dioxygenase</keyword>
<feature type="region of interest" description="Disordered" evidence="18">
    <location>
        <begin position="167"/>
        <end position="254"/>
    </location>
</feature>
<dbReference type="PRINTS" id="PR00468">
    <property type="entry name" value="PLTLPOXGNASE"/>
</dbReference>
<dbReference type="InterPro" id="IPR001246">
    <property type="entry name" value="LipOase_plant"/>
</dbReference>